<evidence type="ECO:0000313" key="2">
    <source>
        <dbReference type="Proteomes" id="UP000774326"/>
    </source>
</evidence>
<gene>
    <name evidence="1" type="ORF">WICPIJ_005800</name>
</gene>
<evidence type="ECO:0000313" key="1">
    <source>
        <dbReference type="EMBL" id="KAH3683224.1"/>
    </source>
</evidence>
<reference evidence="1" key="2">
    <citation type="submission" date="2021-01" db="EMBL/GenBank/DDBJ databases">
        <authorList>
            <person name="Schikora-Tamarit M.A."/>
        </authorList>
    </citation>
    <scope>NUCLEOTIDE SEQUENCE</scope>
    <source>
        <strain evidence="1">CBS2887</strain>
    </source>
</reference>
<dbReference type="EMBL" id="JAEUBG010003201">
    <property type="protein sequence ID" value="KAH3683224.1"/>
    <property type="molecule type" value="Genomic_DNA"/>
</dbReference>
<accession>A0A9P8TLK4</accession>
<sequence length="104" mass="11633">MFLIRSPLMSQPLLIKSCSNSASSAKFRTLLILRRDTIILSCKTMRVLASLNSSVPAANVLMSETETFPDLLMNLEYLDVNSLNDNFHDSSASDMCRFLSDIHC</sequence>
<proteinExistence type="predicted"/>
<dbReference type="Proteomes" id="UP000774326">
    <property type="component" value="Unassembled WGS sequence"/>
</dbReference>
<organism evidence="1 2">
    <name type="scientific">Wickerhamomyces pijperi</name>
    <name type="common">Yeast</name>
    <name type="synonym">Pichia pijperi</name>
    <dbReference type="NCBI Taxonomy" id="599730"/>
    <lineage>
        <taxon>Eukaryota</taxon>
        <taxon>Fungi</taxon>
        <taxon>Dikarya</taxon>
        <taxon>Ascomycota</taxon>
        <taxon>Saccharomycotina</taxon>
        <taxon>Saccharomycetes</taxon>
        <taxon>Phaffomycetales</taxon>
        <taxon>Wickerhamomycetaceae</taxon>
        <taxon>Wickerhamomyces</taxon>
    </lineage>
</organism>
<comment type="caution">
    <text evidence="1">The sequence shown here is derived from an EMBL/GenBank/DDBJ whole genome shotgun (WGS) entry which is preliminary data.</text>
</comment>
<keyword evidence="2" id="KW-1185">Reference proteome</keyword>
<reference evidence="1" key="1">
    <citation type="journal article" date="2021" name="Open Biol.">
        <title>Shared evolutionary footprints suggest mitochondrial oxidative damage underlies multiple complex I losses in fungi.</title>
        <authorList>
            <person name="Schikora-Tamarit M.A."/>
            <person name="Marcet-Houben M."/>
            <person name="Nosek J."/>
            <person name="Gabaldon T."/>
        </authorList>
    </citation>
    <scope>NUCLEOTIDE SEQUENCE</scope>
    <source>
        <strain evidence="1">CBS2887</strain>
    </source>
</reference>
<protein>
    <submittedName>
        <fullName evidence="1">Uncharacterized protein</fullName>
    </submittedName>
</protein>
<dbReference type="AlphaFoldDB" id="A0A9P8TLK4"/>
<name>A0A9P8TLK4_WICPI</name>